<dbReference type="RefSeq" id="WP_030827629.1">
    <property type="nucleotide sequence ID" value="NZ_LGCN01000085.1"/>
</dbReference>
<dbReference type="Proteomes" id="UP000037773">
    <property type="component" value="Unassembled WGS sequence"/>
</dbReference>
<dbReference type="EMBL" id="LGCN01000085">
    <property type="protein sequence ID" value="KOT42050.1"/>
    <property type="molecule type" value="Genomic_DNA"/>
</dbReference>
<dbReference type="AlphaFoldDB" id="A0A0M8QUE0"/>
<dbReference type="PATRIC" id="fig|36816.3.peg.1993"/>
<protein>
    <submittedName>
        <fullName evidence="1">Uncharacterized protein</fullName>
    </submittedName>
</protein>
<evidence type="ECO:0000313" key="2">
    <source>
        <dbReference type="Proteomes" id="UP000037773"/>
    </source>
</evidence>
<reference evidence="1 2" key="1">
    <citation type="submission" date="2015-07" db="EMBL/GenBank/DDBJ databases">
        <authorList>
            <person name="Noorani M."/>
        </authorList>
    </citation>
    <scope>NUCLEOTIDE SEQUENCE [LARGE SCALE GENOMIC DNA]</scope>
    <source>
        <strain evidence="1 2">NRRL B-24567</strain>
    </source>
</reference>
<organism evidence="1 2">
    <name type="scientific">Streptomyces caelestis</name>
    <dbReference type="NCBI Taxonomy" id="36816"/>
    <lineage>
        <taxon>Bacteria</taxon>
        <taxon>Bacillati</taxon>
        <taxon>Actinomycetota</taxon>
        <taxon>Actinomycetes</taxon>
        <taxon>Kitasatosporales</taxon>
        <taxon>Streptomycetaceae</taxon>
        <taxon>Streptomyces</taxon>
    </lineage>
</organism>
<name>A0A0M8QUE0_9ACTN</name>
<comment type="caution">
    <text evidence="1">The sequence shown here is derived from an EMBL/GenBank/DDBJ whole genome shotgun (WGS) entry which is preliminary data.</text>
</comment>
<accession>A0A0M8QUE0</accession>
<evidence type="ECO:0000313" key="1">
    <source>
        <dbReference type="EMBL" id="KOT42050.1"/>
    </source>
</evidence>
<gene>
    <name evidence="1" type="ORF">ADK41_09260</name>
</gene>
<sequence length="64" mass="6774">MLGDPNDLTAADHLDAAREMTAANRPYLAHLLAEEAARLTSDPATAAAIRATFPDPAPTRTETD</sequence>
<keyword evidence="2" id="KW-1185">Reference proteome</keyword>
<proteinExistence type="predicted"/>